<dbReference type="InterPro" id="IPR050230">
    <property type="entry name" value="CALM/Myosin/TropC-like"/>
</dbReference>
<evidence type="ECO:0000256" key="3">
    <source>
        <dbReference type="ARBA" id="ARBA00022837"/>
    </source>
</evidence>
<dbReference type="PANTHER" id="PTHR23048:SF0">
    <property type="entry name" value="CALMODULIN LIKE 3"/>
    <property type="match status" value="1"/>
</dbReference>
<dbReference type="PROSITE" id="PS50222">
    <property type="entry name" value="EF_HAND_2"/>
    <property type="match status" value="4"/>
</dbReference>
<keyword evidence="6" id="KW-1185">Reference proteome</keyword>
<evidence type="ECO:0000256" key="2">
    <source>
        <dbReference type="ARBA" id="ARBA00022737"/>
    </source>
</evidence>
<protein>
    <submittedName>
        <fullName evidence="5">CALM</fullName>
    </submittedName>
</protein>
<dbReference type="InterPro" id="IPR011992">
    <property type="entry name" value="EF-hand-dom_pair"/>
</dbReference>
<reference evidence="5" key="1">
    <citation type="submission" date="2021-03" db="EMBL/GenBank/DDBJ databases">
        <authorList>
            <person name="Bekaert M."/>
        </authorList>
    </citation>
    <scope>NUCLEOTIDE SEQUENCE</scope>
</reference>
<feature type="domain" description="EF-hand" evidence="4">
    <location>
        <begin position="8"/>
        <end position="43"/>
    </location>
</feature>
<dbReference type="GO" id="GO:0016460">
    <property type="term" value="C:myosin II complex"/>
    <property type="evidence" value="ECO:0007669"/>
    <property type="project" value="TreeGrafter"/>
</dbReference>
<dbReference type="FunFam" id="1.10.238.10:FF:000181">
    <property type="entry name" value="CALML5 isoform 1"/>
    <property type="match status" value="1"/>
</dbReference>
<dbReference type="SUPFAM" id="SSF47473">
    <property type="entry name" value="EF-hand"/>
    <property type="match status" value="1"/>
</dbReference>
<evidence type="ECO:0000259" key="4">
    <source>
        <dbReference type="PROSITE" id="PS50222"/>
    </source>
</evidence>
<gene>
    <name evidence="5" type="ORF">MEDL_69254</name>
</gene>
<evidence type="ECO:0000256" key="1">
    <source>
        <dbReference type="ARBA" id="ARBA00022723"/>
    </source>
</evidence>
<dbReference type="SMART" id="SM00054">
    <property type="entry name" value="EFh"/>
    <property type="match status" value="4"/>
</dbReference>
<dbReference type="AlphaFoldDB" id="A0A8S3VR25"/>
<dbReference type="EMBL" id="CAJPWZ010003335">
    <property type="protein sequence ID" value="CAG2258058.1"/>
    <property type="molecule type" value="Genomic_DNA"/>
</dbReference>
<dbReference type="FunFam" id="1.10.238.10:FF:000305">
    <property type="entry name" value="Calmodulin, variant"/>
    <property type="match status" value="1"/>
</dbReference>
<dbReference type="GO" id="GO:0005509">
    <property type="term" value="F:calcium ion binding"/>
    <property type="evidence" value="ECO:0007669"/>
    <property type="project" value="InterPro"/>
</dbReference>
<keyword evidence="3" id="KW-0106">Calcium</keyword>
<evidence type="ECO:0000313" key="5">
    <source>
        <dbReference type="EMBL" id="CAG2258058.1"/>
    </source>
</evidence>
<dbReference type="OrthoDB" id="26525at2759"/>
<comment type="caution">
    <text evidence="5">The sequence shown here is derived from an EMBL/GenBank/DDBJ whole genome shotgun (WGS) entry which is preliminary data.</text>
</comment>
<keyword evidence="2" id="KW-0677">Repeat</keyword>
<proteinExistence type="predicted"/>
<sequence>MVENLTPEQIQEYREAFKMFDKDGDGTITTKELGTVMRSLGQNMSSQELEDMVNEVDVDGNGEIDFEEFVMMMAKKVQDADTEKELKEAFSVFDQDGDGFINTKELKQVMANLGEDLADEDVMSMIKEADKDGDGKINFSEFFYMMTCDELK</sequence>
<organism evidence="5 6">
    <name type="scientific">Mytilus edulis</name>
    <name type="common">Blue mussel</name>
    <dbReference type="NCBI Taxonomy" id="6550"/>
    <lineage>
        <taxon>Eukaryota</taxon>
        <taxon>Metazoa</taxon>
        <taxon>Spiralia</taxon>
        <taxon>Lophotrochozoa</taxon>
        <taxon>Mollusca</taxon>
        <taxon>Bivalvia</taxon>
        <taxon>Autobranchia</taxon>
        <taxon>Pteriomorphia</taxon>
        <taxon>Mytilida</taxon>
        <taxon>Mytiloidea</taxon>
        <taxon>Mytilidae</taxon>
        <taxon>Mytilinae</taxon>
        <taxon>Mytilus</taxon>
    </lineage>
</organism>
<dbReference type="Pfam" id="PF13499">
    <property type="entry name" value="EF-hand_7"/>
    <property type="match status" value="2"/>
</dbReference>
<dbReference type="PANTHER" id="PTHR23048">
    <property type="entry name" value="MYOSIN LIGHT CHAIN 1, 3"/>
    <property type="match status" value="1"/>
</dbReference>
<feature type="domain" description="EF-hand" evidence="4">
    <location>
        <begin position="44"/>
        <end position="79"/>
    </location>
</feature>
<name>A0A8S3VR25_MYTED</name>
<accession>A0A8S3VR25</accession>
<dbReference type="InterPro" id="IPR018247">
    <property type="entry name" value="EF_Hand_1_Ca_BS"/>
</dbReference>
<dbReference type="PROSITE" id="PS00018">
    <property type="entry name" value="EF_HAND_1"/>
    <property type="match status" value="4"/>
</dbReference>
<evidence type="ECO:0000313" key="6">
    <source>
        <dbReference type="Proteomes" id="UP000683360"/>
    </source>
</evidence>
<dbReference type="Proteomes" id="UP000683360">
    <property type="component" value="Unassembled WGS sequence"/>
</dbReference>
<keyword evidence="1" id="KW-0479">Metal-binding</keyword>
<dbReference type="InterPro" id="IPR002048">
    <property type="entry name" value="EF_hand_dom"/>
</dbReference>
<feature type="domain" description="EF-hand" evidence="4">
    <location>
        <begin position="117"/>
        <end position="152"/>
    </location>
</feature>
<dbReference type="CDD" id="cd00051">
    <property type="entry name" value="EFh"/>
    <property type="match status" value="1"/>
</dbReference>
<dbReference type="Gene3D" id="1.10.238.10">
    <property type="entry name" value="EF-hand"/>
    <property type="match status" value="3"/>
</dbReference>
<feature type="domain" description="EF-hand" evidence="4">
    <location>
        <begin position="81"/>
        <end position="116"/>
    </location>
</feature>